<proteinExistence type="predicted"/>
<evidence type="ECO:0000313" key="2">
    <source>
        <dbReference type="Proteomes" id="UP001597106"/>
    </source>
</evidence>
<dbReference type="EMBL" id="JBHTJW010000002">
    <property type="protein sequence ID" value="MFD0930040.1"/>
    <property type="molecule type" value="Genomic_DNA"/>
</dbReference>
<keyword evidence="2" id="KW-1185">Reference proteome</keyword>
<gene>
    <name evidence="1" type="ORF">ACFQ1T_09645</name>
</gene>
<sequence>MQTAPLDTNLEIHVGELYGKPDADGHIAVLYHVLAVHKQGITLQNMDNPLSQFETTAGKLLQSGYIRLSQTPYVNLQQANKRKKNAATKLTRCPFTTDIFAERADSERPQLAI</sequence>
<reference evidence="2" key="1">
    <citation type="journal article" date="2019" name="Int. J. Syst. Evol. Microbiol.">
        <title>The Global Catalogue of Microorganisms (GCM) 10K type strain sequencing project: providing services to taxonomists for standard genome sequencing and annotation.</title>
        <authorList>
            <consortium name="The Broad Institute Genomics Platform"/>
            <consortium name="The Broad Institute Genome Sequencing Center for Infectious Disease"/>
            <person name="Wu L."/>
            <person name="Ma J."/>
        </authorList>
    </citation>
    <scope>NUCLEOTIDE SEQUENCE [LARGE SCALE GENOMIC DNA]</scope>
    <source>
        <strain evidence="2">CCUG 59685</strain>
    </source>
</reference>
<accession>A0ABW3GHM7</accession>
<name>A0ABW3GHM7_9PROT</name>
<organism evidence="1 2">
    <name type="scientific">Methylophilus glucosoxydans</name>
    <dbReference type="NCBI Taxonomy" id="752553"/>
    <lineage>
        <taxon>Bacteria</taxon>
        <taxon>Pseudomonadati</taxon>
        <taxon>Pseudomonadota</taxon>
        <taxon>Betaproteobacteria</taxon>
        <taxon>Nitrosomonadales</taxon>
        <taxon>Methylophilaceae</taxon>
        <taxon>Methylophilus</taxon>
    </lineage>
</organism>
<protein>
    <submittedName>
        <fullName evidence="1">Uncharacterized protein</fullName>
    </submittedName>
</protein>
<evidence type="ECO:0000313" key="1">
    <source>
        <dbReference type="EMBL" id="MFD0930040.1"/>
    </source>
</evidence>
<dbReference type="Proteomes" id="UP001597106">
    <property type="component" value="Unassembled WGS sequence"/>
</dbReference>
<comment type="caution">
    <text evidence="1">The sequence shown here is derived from an EMBL/GenBank/DDBJ whole genome shotgun (WGS) entry which is preliminary data.</text>
</comment>
<dbReference type="RefSeq" id="WP_275355430.1">
    <property type="nucleotide sequence ID" value="NZ_JBHTJW010000002.1"/>
</dbReference>